<keyword evidence="2" id="KW-1185">Reference proteome</keyword>
<comment type="caution">
    <text evidence="1">The sequence shown here is derived from an EMBL/GenBank/DDBJ whole genome shotgun (WGS) entry which is preliminary data.</text>
</comment>
<sequence length="337" mass="36370">MDQPPLFTASLFDDDGTLPPVVGAADPDPALAPLAGALPPRLWLGTSSWHYPGWAGRVWDRTYTEEQLSRHGLPAYARHPLFRAVGLDRGFYRPLTVEQYAGYAAQVPAEFRFLVKAPGQVTDALRRGRGGQGLQPNPDFLDIERAWRDLAVPAGEGLGDKLGALVLQISPLPAVWLNDMAPVIARLHELLRALRVRAPAALVAVEVRDPHWLTPDFVAALKDTGATYCLGLHGKMPPIAEQLPILRVLWPGPLVCRWNLNLKHGAYGYETARDQYAPYDKLVDPDPDTRAALARVIAGTTGAGWPAFVTLSNKAEGSAPLSVAALAEAVLAAGGSR</sequence>
<evidence type="ECO:0000313" key="1">
    <source>
        <dbReference type="EMBL" id="MCC4309105.1"/>
    </source>
</evidence>
<protein>
    <submittedName>
        <fullName evidence="1">DUF72 domain-containing protein</fullName>
    </submittedName>
</protein>
<organism evidence="1 2">
    <name type="scientific">Alloalcanivorax marinus</name>
    <dbReference type="NCBI Taxonomy" id="1177169"/>
    <lineage>
        <taxon>Bacteria</taxon>
        <taxon>Pseudomonadati</taxon>
        <taxon>Pseudomonadota</taxon>
        <taxon>Gammaproteobacteria</taxon>
        <taxon>Oceanospirillales</taxon>
        <taxon>Alcanivoracaceae</taxon>
        <taxon>Alloalcanivorax</taxon>
    </lineage>
</organism>
<dbReference type="InterPro" id="IPR036520">
    <property type="entry name" value="UPF0759_sf"/>
</dbReference>
<accession>A0A9Q3YPR8</accession>
<dbReference type="RefSeq" id="WP_228234050.1">
    <property type="nucleotide sequence ID" value="NZ_JAJGNA010000012.1"/>
</dbReference>
<dbReference type="Pfam" id="PF01904">
    <property type="entry name" value="DUF72"/>
    <property type="match status" value="1"/>
</dbReference>
<dbReference type="InterPro" id="IPR002763">
    <property type="entry name" value="DUF72"/>
</dbReference>
<name>A0A9Q3YPR8_9GAMM</name>
<dbReference type="SUPFAM" id="SSF117396">
    <property type="entry name" value="TM1631-like"/>
    <property type="match status" value="1"/>
</dbReference>
<gene>
    <name evidence="1" type="ORF">LL252_11030</name>
</gene>
<dbReference type="PANTHER" id="PTHR30348">
    <property type="entry name" value="UNCHARACTERIZED PROTEIN YECE"/>
    <property type="match status" value="1"/>
</dbReference>
<evidence type="ECO:0000313" key="2">
    <source>
        <dbReference type="Proteomes" id="UP001108027"/>
    </source>
</evidence>
<dbReference type="PANTHER" id="PTHR30348:SF14">
    <property type="entry name" value="BLR8050 PROTEIN"/>
    <property type="match status" value="1"/>
</dbReference>
<dbReference type="AlphaFoldDB" id="A0A9Q3YPR8"/>
<proteinExistence type="predicted"/>
<dbReference type="Proteomes" id="UP001108027">
    <property type="component" value="Unassembled WGS sequence"/>
</dbReference>
<reference evidence="1" key="1">
    <citation type="submission" date="2021-10" db="EMBL/GenBank/DDBJ databases">
        <title>The diversity and Nitrogen Metabolism of Culturable Nitrate-Utilizing Bacteria Within the Oxygen Minimum Zone of the Changjiang (Yangtze River)Estuary.</title>
        <authorList>
            <person name="Zhang D."/>
            <person name="Zheng J."/>
            <person name="Liu S."/>
            <person name="He W."/>
        </authorList>
    </citation>
    <scope>NUCLEOTIDE SEQUENCE</scope>
    <source>
        <strain evidence="1">FXH-223</strain>
    </source>
</reference>
<dbReference type="Gene3D" id="3.20.20.410">
    <property type="entry name" value="Protein of unknown function UPF0759"/>
    <property type="match status" value="1"/>
</dbReference>
<dbReference type="EMBL" id="JAJGNA010000012">
    <property type="protein sequence ID" value="MCC4309105.1"/>
    <property type="molecule type" value="Genomic_DNA"/>
</dbReference>